<protein>
    <submittedName>
        <fullName evidence="1">Uncharacterized protein</fullName>
    </submittedName>
</protein>
<organism evidence="1 2">
    <name type="scientific">Streptomyces naganishii JCM 4654</name>
    <dbReference type="NCBI Taxonomy" id="1306179"/>
    <lineage>
        <taxon>Bacteria</taxon>
        <taxon>Bacillati</taxon>
        <taxon>Actinomycetota</taxon>
        <taxon>Actinomycetes</taxon>
        <taxon>Kitasatosporales</taxon>
        <taxon>Streptomycetaceae</taxon>
        <taxon>Streptomyces</taxon>
    </lineage>
</organism>
<reference evidence="1" key="1">
    <citation type="journal article" date="2014" name="Int. J. Syst. Evol. Microbiol.">
        <title>Complete genome sequence of Corynebacterium casei LMG S-19264T (=DSM 44701T), isolated from a smear-ripened cheese.</title>
        <authorList>
            <consortium name="US DOE Joint Genome Institute (JGI-PGF)"/>
            <person name="Walter F."/>
            <person name="Albersmeier A."/>
            <person name="Kalinowski J."/>
            <person name="Ruckert C."/>
        </authorList>
    </citation>
    <scope>NUCLEOTIDE SEQUENCE</scope>
    <source>
        <strain evidence="1">JCM 4654</strain>
    </source>
</reference>
<sequence length="69" mass="7806">MRDRIRADRQVRGGSTGRAWWEVRGTGRRVLHRKLLQALTGNYVVHGESGGTEYALGIHVIYTYVPVVI</sequence>
<gene>
    <name evidence="1" type="ORF">GCM10010508_61820</name>
</gene>
<evidence type="ECO:0000313" key="2">
    <source>
        <dbReference type="Proteomes" id="UP000608955"/>
    </source>
</evidence>
<accession>A0A919CYK8</accession>
<dbReference type="AlphaFoldDB" id="A0A919CYK8"/>
<evidence type="ECO:0000313" key="1">
    <source>
        <dbReference type="EMBL" id="GHD95773.1"/>
    </source>
</evidence>
<keyword evidence="2" id="KW-1185">Reference proteome</keyword>
<proteinExistence type="predicted"/>
<name>A0A919CYK8_9ACTN</name>
<dbReference type="Proteomes" id="UP000608955">
    <property type="component" value="Unassembled WGS sequence"/>
</dbReference>
<comment type="caution">
    <text evidence="1">The sequence shown here is derived from an EMBL/GenBank/DDBJ whole genome shotgun (WGS) entry which is preliminary data.</text>
</comment>
<dbReference type="EMBL" id="BMVF01000023">
    <property type="protein sequence ID" value="GHD95773.1"/>
    <property type="molecule type" value="Genomic_DNA"/>
</dbReference>
<reference evidence="1" key="2">
    <citation type="submission" date="2020-09" db="EMBL/GenBank/DDBJ databases">
        <authorList>
            <person name="Sun Q."/>
            <person name="Ohkuma M."/>
        </authorList>
    </citation>
    <scope>NUCLEOTIDE SEQUENCE</scope>
    <source>
        <strain evidence="1">JCM 4654</strain>
    </source>
</reference>